<dbReference type="CDD" id="cd16922">
    <property type="entry name" value="HATPase_EvgS-ArcB-TorS-like"/>
    <property type="match status" value="1"/>
</dbReference>
<feature type="domain" description="PAS" evidence="10">
    <location>
        <begin position="415"/>
        <end position="469"/>
    </location>
</feature>
<dbReference type="PRINTS" id="PR00344">
    <property type="entry name" value="BCTRLSENSOR"/>
</dbReference>
<dbReference type="SMART" id="SM00387">
    <property type="entry name" value="HATPase_c"/>
    <property type="match status" value="1"/>
</dbReference>
<feature type="domain" description="PAC" evidence="11">
    <location>
        <begin position="366"/>
        <end position="418"/>
    </location>
</feature>
<name>A0A1D7QEB9_9SPHI</name>
<dbReference type="InterPro" id="IPR036890">
    <property type="entry name" value="HATPase_C_sf"/>
</dbReference>
<evidence type="ECO:0000256" key="5">
    <source>
        <dbReference type="ARBA" id="ARBA00022777"/>
    </source>
</evidence>
<proteinExistence type="predicted"/>
<dbReference type="PROSITE" id="PS50109">
    <property type="entry name" value="HIS_KIN"/>
    <property type="match status" value="1"/>
</dbReference>
<dbReference type="Proteomes" id="UP000094313">
    <property type="component" value="Chromosome"/>
</dbReference>
<feature type="domain" description="Response regulatory" evidence="9">
    <location>
        <begin position="802"/>
        <end position="920"/>
    </location>
</feature>
<dbReference type="Pfam" id="PF13426">
    <property type="entry name" value="PAS_9"/>
    <property type="match status" value="2"/>
</dbReference>
<dbReference type="GO" id="GO:0000155">
    <property type="term" value="F:phosphorelay sensor kinase activity"/>
    <property type="evidence" value="ECO:0007669"/>
    <property type="project" value="InterPro"/>
</dbReference>
<evidence type="ECO:0000259" key="11">
    <source>
        <dbReference type="PROSITE" id="PS50113"/>
    </source>
</evidence>
<evidence type="ECO:0000313" key="13">
    <source>
        <dbReference type="Proteomes" id="UP000094313"/>
    </source>
</evidence>
<dbReference type="SMART" id="SM00448">
    <property type="entry name" value="REC"/>
    <property type="match status" value="1"/>
</dbReference>
<dbReference type="Gene3D" id="3.30.450.20">
    <property type="entry name" value="PAS domain"/>
    <property type="match status" value="3"/>
</dbReference>
<evidence type="ECO:0000256" key="3">
    <source>
        <dbReference type="ARBA" id="ARBA00022553"/>
    </source>
</evidence>
<evidence type="ECO:0000259" key="10">
    <source>
        <dbReference type="PROSITE" id="PS50112"/>
    </source>
</evidence>
<dbReference type="SUPFAM" id="SSF52172">
    <property type="entry name" value="CheY-like"/>
    <property type="match status" value="1"/>
</dbReference>
<evidence type="ECO:0000313" key="12">
    <source>
        <dbReference type="EMBL" id="AOM76939.1"/>
    </source>
</evidence>
<keyword evidence="6" id="KW-0902">Two-component regulatory system</keyword>
<protein>
    <recommendedName>
        <fullName evidence="2">histidine kinase</fullName>
        <ecNumber evidence="2">2.7.13.3</ecNumber>
    </recommendedName>
</protein>
<dbReference type="InterPro" id="IPR003594">
    <property type="entry name" value="HATPase_dom"/>
</dbReference>
<dbReference type="SUPFAM" id="SSF55785">
    <property type="entry name" value="PYP-like sensor domain (PAS domain)"/>
    <property type="match status" value="3"/>
</dbReference>
<feature type="domain" description="PAC" evidence="11">
    <location>
        <begin position="490"/>
        <end position="542"/>
    </location>
</feature>
<dbReference type="Pfam" id="PF08447">
    <property type="entry name" value="PAS_3"/>
    <property type="match status" value="1"/>
</dbReference>
<dbReference type="InterPro" id="IPR001789">
    <property type="entry name" value="Sig_transdc_resp-reg_receiver"/>
</dbReference>
<dbReference type="InterPro" id="IPR013655">
    <property type="entry name" value="PAS_fold_3"/>
</dbReference>
<evidence type="ECO:0000256" key="7">
    <source>
        <dbReference type="PROSITE-ProRule" id="PRU00169"/>
    </source>
</evidence>
<dbReference type="KEGG" id="psty:BFS30_07005"/>
<dbReference type="EMBL" id="CP017141">
    <property type="protein sequence ID" value="AOM76939.1"/>
    <property type="molecule type" value="Genomic_DNA"/>
</dbReference>
<evidence type="ECO:0000256" key="4">
    <source>
        <dbReference type="ARBA" id="ARBA00022679"/>
    </source>
</evidence>
<evidence type="ECO:0000259" key="8">
    <source>
        <dbReference type="PROSITE" id="PS50109"/>
    </source>
</evidence>
<dbReference type="FunFam" id="3.30.565.10:FF:000010">
    <property type="entry name" value="Sensor histidine kinase RcsC"/>
    <property type="match status" value="1"/>
</dbReference>
<dbReference type="SUPFAM" id="SSF55874">
    <property type="entry name" value="ATPase domain of HSP90 chaperone/DNA topoisomerase II/histidine kinase"/>
    <property type="match status" value="1"/>
</dbReference>
<dbReference type="CDD" id="cd00082">
    <property type="entry name" value="HisKA"/>
    <property type="match status" value="1"/>
</dbReference>
<dbReference type="InterPro" id="IPR003661">
    <property type="entry name" value="HisK_dim/P_dom"/>
</dbReference>
<dbReference type="CDD" id="cd17546">
    <property type="entry name" value="REC_hyHK_CKI1_RcsC-like"/>
    <property type="match status" value="1"/>
</dbReference>
<dbReference type="InterPro" id="IPR035965">
    <property type="entry name" value="PAS-like_dom_sf"/>
</dbReference>
<gene>
    <name evidence="12" type="ORF">BFS30_07005</name>
</gene>
<dbReference type="Pfam" id="PF02518">
    <property type="entry name" value="HATPase_c"/>
    <property type="match status" value="1"/>
</dbReference>
<evidence type="ECO:0000259" key="9">
    <source>
        <dbReference type="PROSITE" id="PS50110"/>
    </source>
</evidence>
<comment type="catalytic activity">
    <reaction evidence="1">
        <text>ATP + protein L-histidine = ADP + protein N-phospho-L-histidine.</text>
        <dbReference type="EC" id="2.7.13.3"/>
    </reaction>
</comment>
<dbReference type="InterPro" id="IPR036097">
    <property type="entry name" value="HisK_dim/P_sf"/>
</dbReference>
<keyword evidence="5" id="KW-0418">Kinase</keyword>
<keyword evidence="4" id="KW-0808">Transferase</keyword>
<dbReference type="PANTHER" id="PTHR45339:SF1">
    <property type="entry name" value="HYBRID SIGNAL TRANSDUCTION HISTIDINE KINASE J"/>
    <property type="match status" value="1"/>
</dbReference>
<reference evidence="12 13" key="1">
    <citation type="submission" date="2016-08" db="EMBL/GenBank/DDBJ databases">
        <authorList>
            <person name="Seilhamer J.J."/>
        </authorList>
    </citation>
    <scope>NUCLEOTIDE SEQUENCE [LARGE SCALE GENOMIC DNA]</scope>
    <source>
        <strain evidence="12 13">DX4</strain>
    </source>
</reference>
<dbReference type="SUPFAM" id="SSF55781">
    <property type="entry name" value="GAF domain-like"/>
    <property type="match status" value="1"/>
</dbReference>
<feature type="domain" description="Histidine kinase" evidence="8">
    <location>
        <begin position="560"/>
        <end position="781"/>
    </location>
</feature>
<dbReference type="SMART" id="SM00086">
    <property type="entry name" value="PAC"/>
    <property type="match status" value="2"/>
</dbReference>
<keyword evidence="13" id="KW-1185">Reference proteome</keyword>
<feature type="modified residue" description="4-aspartylphosphate" evidence="7">
    <location>
        <position position="851"/>
    </location>
</feature>
<dbReference type="SMART" id="SM00388">
    <property type="entry name" value="HisKA"/>
    <property type="match status" value="1"/>
</dbReference>
<feature type="domain" description="PAS" evidence="10">
    <location>
        <begin position="192"/>
        <end position="245"/>
    </location>
</feature>
<dbReference type="Pfam" id="PF00512">
    <property type="entry name" value="HisKA"/>
    <property type="match status" value="1"/>
</dbReference>
<dbReference type="Gene3D" id="3.30.565.10">
    <property type="entry name" value="Histidine kinase-like ATPase, C-terminal domain"/>
    <property type="match status" value="1"/>
</dbReference>
<dbReference type="AlphaFoldDB" id="A0A1D7QEB9"/>
<dbReference type="Gene3D" id="3.40.50.2300">
    <property type="match status" value="1"/>
</dbReference>
<dbReference type="InterPro" id="IPR003018">
    <property type="entry name" value="GAF"/>
</dbReference>
<dbReference type="PROSITE" id="PS50112">
    <property type="entry name" value="PAS"/>
    <property type="match status" value="3"/>
</dbReference>
<dbReference type="Gene3D" id="3.30.450.40">
    <property type="match status" value="1"/>
</dbReference>
<dbReference type="Gene3D" id="1.10.287.130">
    <property type="match status" value="1"/>
</dbReference>
<dbReference type="InterPro" id="IPR000700">
    <property type="entry name" value="PAS-assoc_C"/>
</dbReference>
<dbReference type="SUPFAM" id="SSF47384">
    <property type="entry name" value="Homodimeric domain of signal transducing histidine kinase"/>
    <property type="match status" value="1"/>
</dbReference>
<dbReference type="PROSITE" id="PS50110">
    <property type="entry name" value="RESPONSE_REGULATORY"/>
    <property type="match status" value="1"/>
</dbReference>
<dbReference type="InterPro" id="IPR004358">
    <property type="entry name" value="Sig_transdc_His_kin-like_C"/>
</dbReference>
<dbReference type="OrthoDB" id="9811889at2"/>
<dbReference type="EC" id="2.7.13.3" evidence="2"/>
<dbReference type="CDD" id="cd00130">
    <property type="entry name" value="PAS"/>
    <property type="match status" value="3"/>
</dbReference>
<dbReference type="InterPro" id="IPR011006">
    <property type="entry name" value="CheY-like_superfamily"/>
</dbReference>
<evidence type="ECO:0000256" key="2">
    <source>
        <dbReference type="ARBA" id="ARBA00012438"/>
    </source>
</evidence>
<organism evidence="12 13">
    <name type="scientific">Pedobacter steynii</name>
    <dbReference type="NCBI Taxonomy" id="430522"/>
    <lineage>
        <taxon>Bacteria</taxon>
        <taxon>Pseudomonadati</taxon>
        <taxon>Bacteroidota</taxon>
        <taxon>Sphingobacteriia</taxon>
        <taxon>Sphingobacteriales</taxon>
        <taxon>Sphingobacteriaceae</taxon>
        <taxon>Pedobacter</taxon>
    </lineage>
</organism>
<evidence type="ECO:0000256" key="1">
    <source>
        <dbReference type="ARBA" id="ARBA00000085"/>
    </source>
</evidence>
<dbReference type="InterPro" id="IPR000014">
    <property type="entry name" value="PAS"/>
</dbReference>
<evidence type="ECO:0000256" key="6">
    <source>
        <dbReference type="ARBA" id="ARBA00023012"/>
    </source>
</evidence>
<dbReference type="RefSeq" id="WP_069378632.1">
    <property type="nucleotide sequence ID" value="NZ_CP017141.1"/>
</dbReference>
<dbReference type="SMART" id="SM00091">
    <property type="entry name" value="PAS"/>
    <property type="match status" value="3"/>
</dbReference>
<dbReference type="InterPro" id="IPR029016">
    <property type="entry name" value="GAF-like_dom_sf"/>
</dbReference>
<dbReference type="PROSITE" id="PS50113">
    <property type="entry name" value="PAC"/>
    <property type="match status" value="2"/>
</dbReference>
<dbReference type="Pfam" id="PF00072">
    <property type="entry name" value="Response_reg"/>
    <property type="match status" value="1"/>
</dbReference>
<accession>A0A1D7QEB9</accession>
<dbReference type="Pfam" id="PF01590">
    <property type="entry name" value="GAF"/>
    <property type="match status" value="1"/>
</dbReference>
<sequence length="921" mass="104179">MLTNSQNSSANEKERLRALRDYDILDTPPEKEFDNITKLASLICNTPIALIVLVDENRLWFKSVLGLQCREVPRGVSFAEYVMQREEVFEVCDALNDERFVNHPAVIDSTHIRYYAGAPLIDEEGFKLGTICVFDQVPKKLSKEQKEGIQILAKEIITHISLRKKAVELNLKNQRFEELLNISTVSPEIHCILDDKGELLFVNNAITNVLEYEVEEAVGLSAWGFCYEEDVTRVVQTIEAGLSAGIKQFNVDFRIVSKSGIVRWLSWNMVCKNRRWYAYGRDITENKRVENELMKLSFVASKVNNAIVVNDANNHVTWVNAAFEKITGFTLEDLKGKRLGDLIQGPGTDLELIEHARELTNKNQSFTVDLLAYRKDKQPIWLSIYNTVVFNDEGKVEIEVEIILDITEKKKAEQELQLLSLVASKTDTGVNISDENGNTTWINHSLEKLTGYSLTELQGRKLGDVLAPNGGAQRELIISSREKASNRESYAIEVQGQKKSGESVWLSVSNTPIVNDKGKVERQIDLITDISQRKQVEKEMVEAKEQALQLSAAKEMFLSVMSHEIRTPLNAVIGMAHLLLDNDPKESQLHDLNLLRFSAENLLNIINDILDLTKMETGNVQLETIPFSLKTLASDVIDSLQMTVSARNNKLELDCDEQIPGHIKGDKTRLYQVLMNLLGNAIKFTQDGSVILRIRKLSEDDNNVLLYFEVRDTGIGIAQEKLSYIFQPFIQARTDISRKYGGTGLGLTITKKMLELYGADIHVESEEGKGTVFYFSISFEKATDYIPQVKTIIPPDTFKDKRILVVDDNEINALIAKRIFGKWGLNLDFATNGEEAIEMVALNSYDLIFMDIKMPGIDGFETTSIIRKMEGDYFKNVPIVALTASTLHDEHAKFNECGMNGHILKPFKPEEMRSILSEYLR</sequence>
<dbReference type="SMART" id="SM00065">
    <property type="entry name" value="GAF"/>
    <property type="match status" value="1"/>
</dbReference>
<dbReference type="NCBIfam" id="TIGR00229">
    <property type="entry name" value="sensory_box"/>
    <property type="match status" value="3"/>
</dbReference>
<dbReference type="InterPro" id="IPR001610">
    <property type="entry name" value="PAC"/>
</dbReference>
<dbReference type="InterPro" id="IPR005467">
    <property type="entry name" value="His_kinase_dom"/>
</dbReference>
<keyword evidence="3 7" id="KW-0597">Phosphoprotein</keyword>
<dbReference type="PANTHER" id="PTHR45339">
    <property type="entry name" value="HYBRID SIGNAL TRANSDUCTION HISTIDINE KINASE J"/>
    <property type="match status" value="1"/>
</dbReference>
<feature type="domain" description="PAS" evidence="10">
    <location>
        <begin position="292"/>
        <end position="344"/>
    </location>
</feature>